<dbReference type="GO" id="GO:0012505">
    <property type="term" value="C:endomembrane system"/>
    <property type="evidence" value="ECO:0007669"/>
    <property type="project" value="UniProtKB-SubCell"/>
</dbReference>
<name>A0A077WYT0_9FUNG</name>
<feature type="transmembrane region" description="Helical" evidence="5">
    <location>
        <begin position="80"/>
        <end position="101"/>
    </location>
</feature>
<evidence type="ECO:0000256" key="5">
    <source>
        <dbReference type="SAM" id="Phobius"/>
    </source>
</evidence>
<dbReference type="OrthoDB" id="2257554at2759"/>
<dbReference type="PANTHER" id="PTHR12479:SF10">
    <property type="entry name" value="LYSOSOMAL-ASSOCIATED TRANSMEMBRANE PROTEIN"/>
    <property type="match status" value="1"/>
</dbReference>
<proteinExistence type="predicted"/>
<dbReference type="AlphaFoldDB" id="A0A077WYT0"/>
<dbReference type="InterPro" id="IPR051115">
    <property type="entry name" value="LAPTM_transporter"/>
</dbReference>
<gene>
    <name evidence="6" type="ORF">LRAMOSA04574</name>
</gene>
<evidence type="ECO:0000256" key="3">
    <source>
        <dbReference type="ARBA" id="ARBA00022989"/>
    </source>
</evidence>
<evidence type="ECO:0000256" key="1">
    <source>
        <dbReference type="ARBA" id="ARBA00004127"/>
    </source>
</evidence>
<protein>
    <submittedName>
        <fullName evidence="6">Uncharacterized protein</fullName>
    </submittedName>
</protein>
<evidence type="ECO:0000313" key="6">
    <source>
        <dbReference type="EMBL" id="CDS12379.1"/>
    </source>
</evidence>
<reference evidence="6" key="1">
    <citation type="journal article" date="2014" name="Genome Announc.">
        <title>De novo whole-genome sequence and genome annotation of Lichtheimia ramosa.</title>
        <authorList>
            <person name="Linde J."/>
            <person name="Schwartze V."/>
            <person name="Binder U."/>
            <person name="Lass-Florl C."/>
            <person name="Voigt K."/>
            <person name="Horn F."/>
        </authorList>
    </citation>
    <scope>NUCLEOTIDE SEQUENCE</scope>
    <source>
        <strain evidence="6">JMRC FSU:6197</strain>
    </source>
</reference>
<evidence type="ECO:0000256" key="2">
    <source>
        <dbReference type="ARBA" id="ARBA00022692"/>
    </source>
</evidence>
<feature type="transmembrane region" description="Helical" evidence="5">
    <location>
        <begin position="135"/>
        <end position="158"/>
    </location>
</feature>
<comment type="subcellular location">
    <subcellularLocation>
        <location evidence="1">Endomembrane system</location>
        <topology evidence="1">Multi-pass membrane protein</topology>
    </subcellularLocation>
</comment>
<feature type="transmembrane region" description="Helical" evidence="5">
    <location>
        <begin position="12"/>
        <end position="36"/>
    </location>
</feature>
<keyword evidence="3 5" id="KW-1133">Transmembrane helix</keyword>
<accession>A0A077WYT0</accession>
<dbReference type="PANTHER" id="PTHR12479">
    <property type="entry name" value="LYSOSOMAL-ASSOCIATED TRANSMEMBRANE PROTEIN"/>
    <property type="match status" value="1"/>
</dbReference>
<keyword evidence="4 5" id="KW-0472">Membrane</keyword>
<keyword evidence="2 5" id="KW-0812">Transmembrane</keyword>
<sequence>MARQTCCCCISLRTGTLILAALCIISDGIGLIFSLFTHWESPITYPVPFLGHLLKVLYLCLGLCLATVGFIGARKRNAKLLQIFTIFLIFDLLCSLILLIAGVTIGGEGFEDIICQDDNVGAFGGNDQCVPKATFIWIAVITILVGYSLHLYFIYVVYRYTSIVTWSESEESQALLLPRSDEQEHASTGLSPKIDRLFIKKAESTV</sequence>
<feature type="transmembrane region" description="Helical" evidence="5">
    <location>
        <begin position="56"/>
        <end position="73"/>
    </location>
</feature>
<dbReference type="EMBL" id="LK023357">
    <property type="protein sequence ID" value="CDS12379.1"/>
    <property type="molecule type" value="Genomic_DNA"/>
</dbReference>
<organism evidence="6">
    <name type="scientific">Lichtheimia ramosa</name>
    <dbReference type="NCBI Taxonomy" id="688394"/>
    <lineage>
        <taxon>Eukaryota</taxon>
        <taxon>Fungi</taxon>
        <taxon>Fungi incertae sedis</taxon>
        <taxon>Mucoromycota</taxon>
        <taxon>Mucoromycotina</taxon>
        <taxon>Mucoromycetes</taxon>
        <taxon>Mucorales</taxon>
        <taxon>Lichtheimiaceae</taxon>
        <taxon>Lichtheimia</taxon>
    </lineage>
</organism>
<evidence type="ECO:0000256" key="4">
    <source>
        <dbReference type="ARBA" id="ARBA00023136"/>
    </source>
</evidence>